<dbReference type="AlphaFoldDB" id="A0A382RAL0"/>
<evidence type="ECO:0000313" key="2">
    <source>
        <dbReference type="EMBL" id="SVC94754.1"/>
    </source>
</evidence>
<organism evidence="2">
    <name type="scientific">marine metagenome</name>
    <dbReference type="NCBI Taxonomy" id="408172"/>
    <lineage>
        <taxon>unclassified sequences</taxon>
        <taxon>metagenomes</taxon>
        <taxon>ecological metagenomes</taxon>
    </lineage>
</organism>
<dbReference type="EMBL" id="UINC01120334">
    <property type="protein sequence ID" value="SVC94754.1"/>
    <property type="molecule type" value="Genomic_DNA"/>
</dbReference>
<dbReference type="SUPFAM" id="SSF63882">
    <property type="entry name" value="MoeA N-terminal region -like"/>
    <property type="match status" value="1"/>
</dbReference>
<evidence type="ECO:0000259" key="1">
    <source>
        <dbReference type="Pfam" id="PF03453"/>
    </source>
</evidence>
<dbReference type="Gene3D" id="2.170.190.11">
    <property type="entry name" value="Molybdopterin biosynthesis moea protein, domain 3"/>
    <property type="match status" value="1"/>
</dbReference>
<dbReference type="InterPro" id="IPR036135">
    <property type="entry name" value="MoeA_linker/N_sf"/>
</dbReference>
<proteinExistence type="predicted"/>
<dbReference type="Pfam" id="PF03453">
    <property type="entry name" value="MoeA_N"/>
    <property type="match status" value="1"/>
</dbReference>
<gene>
    <name evidence="2" type="ORF">METZ01_LOCUS347608</name>
</gene>
<dbReference type="Gene3D" id="3.90.105.10">
    <property type="entry name" value="Molybdopterin biosynthesis moea protein, domain 2"/>
    <property type="match status" value="1"/>
</dbReference>
<feature type="domain" description="MoeA N-terminal and linker" evidence="1">
    <location>
        <begin position="2"/>
        <end position="69"/>
    </location>
</feature>
<name>A0A382RAL0_9ZZZZ</name>
<accession>A0A382RAL0</accession>
<protein>
    <recommendedName>
        <fullName evidence="1">MoeA N-terminal and linker domain-containing protein</fullName>
    </recommendedName>
</protein>
<feature type="non-terminal residue" evidence="2">
    <location>
        <position position="1"/>
    </location>
</feature>
<sequence>MLSLEEAVERSLAAAPLQGCEAILVAGAAGRFAASSANANVSLPGFDNSAMDGYAVRSADLNGATTESPVEL</sequence>
<reference evidence="2" key="1">
    <citation type="submission" date="2018-05" db="EMBL/GenBank/DDBJ databases">
        <authorList>
            <person name="Lanie J.A."/>
            <person name="Ng W.-L."/>
            <person name="Kazmierczak K.M."/>
            <person name="Andrzejewski T.M."/>
            <person name="Davidsen T.M."/>
            <person name="Wayne K.J."/>
            <person name="Tettelin H."/>
            <person name="Glass J.I."/>
            <person name="Rusch D."/>
            <person name="Podicherti R."/>
            <person name="Tsui H.-C.T."/>
            <person name="Winkler M.E."/>
        </authorList>
    </citation>
    <scope>NUCLEOTIDE SEQUENCE</scope>
</reference>
<dbReference type="InterPro" id="IPR005110">
    <property type="entry name" value="MoeA_linker/N"/>
</dbReference>
<dbReference type="GO" id="GO:0032324">
    <property type="term" value="P:molybdopterin cofactor biosynthetic process"/>
    <property type="evidence" value="ECO:0007669"/>
    <property type="project" value="InterPro"/>
</dbReference>
<feature type="non-terminal residue" evidence="2">
    <location>
        <position position="72"/>
    </location>
</feature>